<proteinExistence type="predicted"/>
<organism evidence="1 2">
    <name type="scientific">Dyadobacter fanqingshengii</name>
    <dbReference type="NCBI Taxonomy" id="2906443"/>
    <lineage>
        <taxon>Bacteria</taxon>
        <taxon>Pseudomonadati</taxon>
        <taxon>Bacteroidota</taxon>
        <taxon>Cytophagia</taxon>
        <taxon>Cytophagales</taxon>
        <taxon>Spirosomataceae</taxon>
        <taxon>Dyadobacter</taxon>
    </lineage>
</organism>
<keyword evidence="2" id="KW-1185">Reference proteome</keyword>
<dbReference type="Proteomes" id="UP001139700">
    <property type="component" value="Unassembled WGS sequence"/>
</dbReference>
<sequence>MKKTILAIATIVTLTVGNGFAQRYRHEVPAMNNSRGDNAVEEFQINKLDQIVSLSRKQENKIKKIENHYDRLMSSNNRYSSFQNVQRLEKSKQKDILEVLTPAQRQRLFAYQNNFNKGRYNRRG</sequence>
<dbReference type="EMBL" id="JAJTTA010000002">
    <property type="protein sequence ID" value="MCF0039346.1"/>
    <property type="molecule type" value="Genomic_DNA"/>
</dbReference>
<comment type="caution">
    <text evidence="1">The sequence shown here is derived from an EMBL/GenBank/DDBJ whole genome shotgun (WGS) entry which is preliminary data.</text>
</comment>
<dbReference type="RefSeq" id="WP_234611812.1">
    <property type="nucleotide sequence ID" value="NZ_CP098806.1"/>
</dbReference>
<evidence type="ECO:0000313" key="2">
    <source>
        <dbReference type="Proteomes" id="UP001139700"/>
    </source>
</evidence>
<reference evidence="1" key="1">
    <citation type="submission" date="2021-12" db="EMBL/GenBank/DDBJ databases">
        <title>Novel species in genus Dyadobacter.</title>
        <authorList>
            <person name="Ma C."/>
        </authorList>
    </citation>
    <scope>NUCLEOTIDE SEQUENCE</scope>
    <source>
        <strain evidence="1">CY399</strain>
    </source>
</reference>
<evidence type="ECO:0000313" key="1">
    <source>
        <dbReference type="EMBL" id="MCF0039346.1"/>
    </source>
</evidence>
<dbReference type="AlphaFoldDB" id="A0A9X1P5X9"/>
<accession>A0A9X1P5X9</accession>
<protein>
    <submittedName>
        <fullName evidence="1">Uncharacterized protein</fullName>
    </submittedName>
</protein>
<gene>
    <name evidence="1" type="ORF">LXM24_04545</name>
</gene>
<name>A0A9X1P5X9_9BACT</name>